<dbReference type="EMBL" id="JBHFEH010000002">
    <property type="protein sequence ID" value="KAL2058401.1"/>
    <property type="molecule type" value="Genomic_DNA"/>
</dbReference>
<evidence type="ECO:0000313" key="3">
    <source>
        <dbReference type="EMBL" id="KAL2058401.1"/>
    </source>
</evidence>
<accession>A0ABR4BMY7</accession>
<reference evidence="3 4" key="1">
    <citation type="submission" date="2024-09" db="EMBL/GenBank/DDBJ databases">
        <title>Rethinking Asexuality: The Enigmatic Case of Functional Sexual Genes in Lepraria (Stereocaulaceae).</title>
        <authorList>
            <person name="Doellman M."/>
            <person name="Sun Y."/>
            <person name="Barcenas-Pena A."/>
            <person name="Lumbsch H.T."/>
            <person name="Grewe F."/>
        </authorList>
    </citation>
    <scope>NUCLEOTIDE SEQUENCE [LARGE SCALE GENOMIC DNA]</scope>
    <source>
        <strain evidence="3 4">Grewe 0041</strain>
    </source>
</reference>
<dbReference type="Pfam" id="PF13391">
    <property type="entry name" value="HNH_2"/>
    <property type="match status" value="1"/>
</dbReference>
<dbReference type="Proteomes" id="UP001590951">
    <property type="component" value="Unassembled WGS sequence"/>
</dbReference>
<evidence type="ECO:0000259" key="2">
    <source>
        <dbReference type="Pfam" id="PF13391"/>
    </source>
</evidence>
<feature type="compositionally biased region" description="Basic residues" evidence="1">
    <location>
        <begin position="1"/>
        <end position="17"/>
    </location>
</feature>
<feature type="region of interest" description="Disordered" evidence="1">
    <location>
        <begin position="1"/>
        <end position="23"/>
    </location>
</feature>
<name>A0ABR4BMY7_9LECA</name>
<sequence>MPPKRKREKVPKSRHHPSQSSVDVPLQLKEEIKRLQDKRCWLCDEKAHKTRRPLEICHIFPQAISRRYSFVKHHELGRTQLHNIHDRDNLVALCSICHFALDSDEWTFIPEDTKNWIQRIEATPQIIQE</sequence>
<organism evidence="3 4">
    <name type="scientific">Lepraria finkii</name>
    <dbReference type="NCBI Taxonomy" id="1340010"/>
    <lineage>
        <taxon>Eukaryota</taxon>
        <taxon>Fungi</taxon>
        <taxon>Dikarya</taxon>
        <taxon>Ascomycota</taxon>
        <taxon>Pezizomycotina</taxon>
        <taxon>Lecanoromycetes</taxon>
        <taxon>OSLEUM clade</taxon>
        <taxon>Lecanoromycetidae</taxon>
        <taxon>Lecanorales</taxon>
        <taxon>Lecanorineae</taxon>
        <taxon>Stereocaulaceae</taxon>
        <taxon>Lepraria</taxon>
    </lineage>
</organism>
<dbReference type="InterPro" id="IPR003615">
    <property type="entry name" value="HNH_nuc"/>
</dbReference>
<protein>
    <recommendedName>
        <fullName evidence="2">HNH nuclease domain-containing protein</fullName>
    </recommendedName>
</protein>
<comment type="caution">
    <text evidence="3">The sequence shown here is derived from an EMBL/GenBank/DDBJ whole genome shotgun (WGS) entry which is preliminary data.</text>
</comment>
<evidence type="ECO:0000256" key="1">
    <source>
        <dbReference type="SAM" id="MobiDB-lite"/>
    </source>
</evidence>
<keyword evidence="4" id="KW-1185">Reference proteome</keyword>
<evidence type="ECO:0000313" key="4">
    <source>
        <dbReference type="Proteomes" id="UP001590951"/>
    </source>
</evidence>
<gene>
    <name evidence="3" type="ORF">ABVK25_001129</name>
</gene>
<dbReference type="Gene3D" id="1.10.30.50">
    <property type="match status" value="1"/>
</dbReference>
<proteinExistence type="predicted"/>
<feature type="domain" description="HNH nuclease" evidence="2">
    <location>
        <begin position="40"/>
        <end position="108"/>
    </location>
</feature>